<evidence type="ECO:0000256" key="2">
    <source>
        <dbReference type="SAM" id="SignalP"/>
    </source>
</evidence>
<gene>
    <name evidence="3" type="ORF">AMTR_s00009p00120820</name>
</gene>
<dbReference type="Proteomes" id="UP000017836">
    <property type="component" value="Unassembled WGS sequence"/>
</dbReference>
<feature type="compositionally biased region" description="Polar residues" evidence="1">
    <location>
        <begin position="82"/>
        <end position="95"/>
    </location>
</feature>
<proteinExistence type="predicted"/>
<dbReference type="HOGENOM" id="CLU_1847785_0_0_1"/>
<keyword evidence="2" id="KW-0732">Signal</keyword>
<keyword evidence="4" id="KW-1185">Reference proteome</keyword>
<evidence type="ECO:0000256" key="1">
    <source>
        <dbReference type="SAM" id="MobiDB-lite"/>
    </source>
</evidence>
<dbReference type="EMBL" id="KI397501">
    <property type="protein sequence ID" value="ERM94874.1"/>
    <property type="molecule type" value="Genomic_DNA"/>
</dbReference>
<protein>
    <submittedName>
        <fullName evidence="3">Uncharacterized protein</fullName>
    </submittedName>
</protein>
<dbReference type="AlphaFoldDB" id="W1NI41"/>
<dbReference type="Gramene" id="ERM94874">
    <property type="protein sequence ID" value="ERM94874"/>
    <property type="gene ID" value="AMTR_s00009p00120820"/>
</dbReference>
<evidence type="ECO:0000313" key="3">
    <source>
        <dbReference type="EMBL" id="ERM94874.1"/>
    </source>
</evidence>
<feature type="compositionally biased region" description="Basic and acidic residues" evidence="1">
    <location>
        <begin position="124"/>
        <end position="139"/>
    </location>
</feature>
<feature type="signal peptide" evidence="2">
    <location>
        <begin position="1"/>
        <end position="22"/>
    </location>
</feature>
<evidence type="ECO:0000313" key="4">
    <source>
        <dbReference type="Proteomes" id="UP000017836"/>
    </source>
</evidence>
<feature type="chain" id="PRO_5004807213" evidence="2">
    <location>
        <begin position="23"/>
        <end position="145"/>
    </location>
</feature>
<accession>W1NI41</accession>
<reference evidence="4" key="1">
    <citation type="journal article" date="2013" name="Science">
        <title>The Amborella genome and the evolution of flowering plants.</title>
        <authorList>
            <consortium name="Amborella Genome Project"/>
        </authorList>
    </citation>
    <scope>NUCLEOTIDE SEQUENCE [LARGE SCALE GENOMIC DNA]</scope>
</reference>
<organism evidence="3 4">
    <name type="scientific">Amborella trichopoda</name>
    <dbReference type="NCBI Taxonomy" id="13333"/>
    <lineage>
        <taxon>Eukaryota</taxon>
        <taxon>Viridiplantae</taxon>
        <taxon>Streptophyta</taxon>
        <taxon>Embryophyta</taxon>
        <taxon>Tracheophyta</taxon>
        <taxon>Spermatophyta</taxon>
        <taxon>Magnoliopsida</taxon>
        <taxon>Amborellales</taxon>
        <taxon>Amborellaceae</taxon>
        <taxon>Amborella</taxon>
    </lineage>
</organism>
<sequence>MKILCLCLLAIVLSLMISMTDAKRILMEGNHHVVKPKLRIEEYAQAASEAEKHAIERQLLHNNVVEKTNKKHENSVIDDVNYQENGDVNKQPANSDENRSAEGISNGNTESNETYNQNRSSTIDNHHQISIDDFRRIPHEPGPTP</sequence>
<name>W1NI41_AMBTC</name>
<feature type="region of interest" description="Disordered" evidence="1">
    <location>
        <begin position="63"/>
        <end position="145"/>
    </location>
</feature>
<feature type="compositionally biased region" description="Polar residues" evidence="1">
    <location>
        <begin position="103"/>
        <end position="123"/>
    </location>
</feature>